<protein>
    <submittedName>
        <fullName evidence="2">MFS transporter</fullName>
    </submittedName>
</protein>
<sequence>MRPPRRTPHSWYMIGVTLTILLTAAVLRSPIVAVAPVAREVGADLAVSAGVVGLLTSIPVLAFAVCAPLAVVLIRRCGADLALTIALAGSVTGCLVRSFGGIAAAMIGTAMIGLFLTIGNVVVPIIIKREYAPGRVAFMTGVYTSAINVGTMIVTLATAPLAAATDWRVALAVWGGFGLAALATWIGTHGVRALVPVAAPRTADSADGTRSGAWAPSTWFLAVAFAGQAFAFYATTAWLPSLLMDEGMPAAQAGAVASVFQLAGVAGALGIPLFAHRTSLATGAVVIGVAWLAIPLGFLFAPGAWVVWCVVGGLAQGAGITWVFIMLNALGGDERAVAGRSGTVQAVGYAVGASGPIVLGALHEASGSWAAPLLVLMVAVLALLVAGWAAARPLSRVPTE</sequence>
<feature type="transmembrane region" description="Helical" evidence="1">
    <location>
        <begin position="81"/>
        <end position="99"/>
    </location>
</feature>
<evidence type="ECO:0000313" key="2">
    <source>
        <dbReference type="EMBL" id="NLP83534.1"/>
    </source>
</evidence>
<feature type="transmembrane region" description="Helical" evidence="1">
    <location>
        <begin position="167"/>
        <end position="186"/>
    </location>
</feature>
<feature type="transmembrane region" description="Helical" evidence="1">
    <location>
        <begin position="136"/>
        <end position="161"/>
    </location>
</feature>
<feature type="transmembrane region" description="Helical" evidence="1">
    <location>
        <begin position="105"/>
        <end position="127"/>
    </location>
</feature>
<dbReference type="RefSeq" id="WP_168911933.1">
    <property type="nucleotide sequence ID" value="NZ_JABACI010000001.1"/>
</dbReference>
<dbReference type="PANTHER" id="PTHR23523">
    <property type="match status" value="1"/>
</dbReference>
<organism evidence="2 3">
    <name type="scientific">Microbacterium salsuginis</name>
    <dbReference type="NCBI Taxonomy" id="2722803"/>
    <lineage>
        <taxon>Bacteria</taxon>
        <taxon>Bacillati</taxon>
        <taxon>Actinomycetota</taxon>
        <taxon>Actinomycetes</taxon>
        <taxon>Micrococcales</taxon>
        <taxon>Microbacteriaceae</taxon>
        <taxon>Microbacterium</taxon>
    </lineage>
</organism>
<evidence type="ECO:0000256" key="1">
    <source>
        <dbReference type="SAM" id="Phobius"/>
    </source>
</evidence>
<comment type="caution">
    <text evidence="2">The sequence shown here is derived from an EMBL/GenBank/DDBJ whole genome shotgun (WGS) entry which is preliminary data.</text>
</comment>
<keyword evidence="3" id="KW-1185">Reference proteome</keyword>
<feature type="transmembrane region" description="Helical" evidence="1">
    <location>
        <begin position="342"/>
        <end position="363"/>
    </location>
</feature>
<feature type="transmembrane region" description="Helical" evidence="1">
    <location>
        <begin position="251"/>
        <end position="273"/>
    </location>
</feature>
<dbReference type="PANTHER" id="PTHR23523:SF2">
    <property type="entry name" value="2-NITROIMIDAZOLE TRANSPORTER"/>
    <property type="match status" value="1"/>
</dbReference>
<gene>
    <name evidence="2" type="ORF">HF576_06735</name>
</gene>
<keyword evidence="1" id="KW-0812">Transmembrane</keyword>
<feature type="transmembrane region" description="Helical" evidence="1">
    <location>
        <begin position="49"/>
        <end position="74"/>
    </location>
</feature>
<proteinExistence type="predicted"/>
<dbReference type="Gene3D" id="1.20.1250.20">
    <property type="entry name" value="MFS general substrate transporter like domains"/>
    <property type="match status" value="2"/>
</dbReference>
<accession>A0ABX1K960</accession>
<dbReference type="Proteomes" id="UP001429745">
    <property type="component" value="Unassembled WGS sequence"/>
</dbReference>
<feature type="transmembrane region" description="Helical" evidence="1">
    <location>
        <begin position="280"/>
        <end position="299"/>
    </location>
</feature>
<dbReference type="EMBL" id="JABACI010000001">
    <property type="protein sequence ID" value="NLP83534.1"/>
    <property type="molecule type" value="Genomic_DNA"/>
</dbReference>
<keyword evidence="1" id="KW-1133">Transmembrane helix</keyword>
<dbReference type="InterPro" id="IPR036259">
    <property type="entry name" value="MFS_trans_sf"/>
</dbReference>
<dbReference type="SUPFAM" id="SSF103473">
    <property type="entry name" value="MFS general substrate transporter"/>
    <property type="match status" value="1"/>
</dbReference>
<name>A0ABX1K960_9MICO</name>
<feature type="transmembrane region" description="Helical" evidence="1">
    <location>
        <begin position="369"/>
        <end position="391"/>
    </location>
</feature>
<keyword evidence="1" id="KW-0472">Membrane</keyword>
<feature type="transmembrane region" description="Helical" evidence="1">
    <location>
        <begin position="305"/>
        <end position="330"/>
    </location>
</feature>
<dbReference type="Pfam" id="PF07690">
    <property type="entry name" value="MFS_1"/>
    <property type="match status" value="1"/>
</dbReference>
<dbReference type="InterPro" id="IPR052524">
    <property type="entry name" value="MFS_Cyanate_Porter"/>
</dbReference>
<feature type="transmembrane region" description="Helical" evidence="1">
    <location>
        <begin position="219"/>
        <end position="239"/>
    </location>
</feature>
<reference evidence="2 3" key="1">
    <citation type="submission" date="2020-04" db="EMBL/GenBank/DDBJ databases">
        <title>CFH 90308 Microbacterium sp.</title>
        <authorList>
            <person name="Nie G."/>
            <person name="Ming H."/>
            <person name="Xia T."/>
        </authorList>
    </citation>
    <scope>NUCLEOTIDE SEQUENCE [LARGE SCALE GENOMIC DNA]</scope>
    <source>
        <strain evidence="2 3">CFH 90308</strain>
    </source>
</reference>
<dbReference type="InterPro" id="IPR011701">
    <property type="entry name" value="MFS"/>
</dbReference>
<evidence type="ECO:0000313" key="3">
    <source>
        <dbReference type="Proteomes" id="UP001429745"/>
    </source>
</evidence>